<protein>
    <submittedName>
        <fullName evidence="1">Uncharacterized protein</fullName>
    </submittedName>
</protein>
<dbReference type="Proteomes" id="UP000831701">
    <property type="component" value="Chromosome 18"/>
</dbReference>
<reference evidence="1" key="1">
    <citation type="submission" date="2022-04" db="EMBL/GenBank/DDBJ databases">
        <title>Jade perch genome.</title>
        <authorList>
            <person name="Chao B."/>
        </authorList>
    </citation>
    <scope>NUCLEOTIDE SEQUENCE</scope>
    <source>
        <strain evidence="1">CB-2022</strain>
    </source>
</reference>
<evidence type="ECO:0000313" key="2">
    <source>
        <dbReference type="Proteomes" id="UP000831701"/>
    </source>
</evidence>
<dbReference type="EMBL" id="CM041548">
    <property type="protein sequence ID" value="KAI3358126.1"/>
    <property type="molecule type" value="Genomic_DNA"/>
</dbReference>
<proteinExistence type="predicted"/>
<accession>A0ACB8VRI9</accession>
<organism evidence="1 2">
    <name type="scientific">Scortum barcoo</name>
    <name type="common">barcoo grunter</name>
    <dbReference type="NCBI Taxonomy" id="214431"/>
    <lineage>
        <taxon>Eukaryota</taxon>
        <taxon>Metazoa</taxon>
        <taxon>Chordata</taxon>
        <taxon>Craniata</taxon>
        <taxon>Vertebrata</taxon>
        <taxon>Euteleostomi</taxon>
        <taxon>Actinopterygii</taxon>
        <taxon>Neopterygii</taxon>
        <taxon>Teleostei</taxon>
        <taxon>Neoteleostei</taxon>
        <taxon>Acanthomorphata</taxon>
        <taxon>Eupercaria</taxon>
        <taxon>Centrarchiformes</taxon>
        <taxon>Terapontoidei</taxon>
        <taxon>Terapontidae</taxon>
        <taxon>Scortum</taxon>
    </lineage>
</organism>
<comment type="caution">
    <text evidence="1">The sequence shown here is derived from an EMBL/GenBank/DDBJ whole genome shotgun (WGS) entry which is preliminary data.</text>
</comment>
<sequence>MAATWRFALFLCMFLMLTLRPSLASDGTKRSVTASSDRSSGLSTKTTPDSGHGSTSDSGHNTTGDAGGGGHEPAAITTLPIVTWKWHHVEQPYLVALWILVSWLCKLSES</sequence>
<keyword evidence="2" id="KW-1185">Reference proteome</keyword>
<gene>
    <name evidence="1" type="ORF">L3Q82_003124</name>
</gene>
<name>A0ACB8VRI9_9TELE</name>
<evidence type="ECO:0000313" key="1">
    <source>
        <dbReference type="EMBL" id="KAI3358126.1"/>
    </source>
</evidence>